<evidence type="ECO:0000313" key="14">
    <source>
        <dbReference type="Proteomes" id="UP000297693"/>
    </source>
</evidence>
<evidence type="ECO:0000256" key="3">
    <source>
        <dbReference type="ARBA" id="ARBA00022538"/>
    </source>
</evidence>
<evidence type="ECO:0000313" key="13">
    <source>
        <dbReference type="EMBL" id="TGL63926.1"/>
    </source>
</evidence>
<evidence type="ECO:0000256" key="6">
    <source>
        <dbReference type="ARBA" id="ARBA00022840"/>
    </source>
</evidence>
<keyword evidence="3" id="KW-0633">Potassium transport</keyword>
<evidence type="ECO:0000256" key="2">
    <source>
        <dbReference type="ARBA" id="ARBA00022475"/>
    </source>
</evidence>
<protein>
    <submittedName>
        <fullName evidence="13">Potassium-transporting ATPase subunit C</fullName>
    </submittedName>
</protein>
<dbReference type="PANTHER" id="PTHR30042">
    <property type="entry name" value="POTASSIUM-TRANSPORTING ATPASE C CHAIN"/>
    <property type="match status" value="1"/>
</dbReference>
<keyword evidence="5" id="KW-0547">Nucleotide-binding</keyword>
<keyword evidence="2" id="KW-1003">Cell membrane</keyword>
<evidence type="ECO:0000256" key="11">
    <source>
        <dbReference type="SAM" id="MobiDB-lite"/>
    </source>
</evidence>
<evidence type="ECO:0000256" key="12">
    <source>
        <dbReference type="SAM" id="Phobius"/>
    </source>
</evidence>
<dbReference type="InterPro" id="IPR003820">
    <property type="entry name" value="KdpC"/>
</dbReference>
<feature type="transmembrane region" description="Helical" evidence="12">
    <location>
        <begin position="12"/>
        <end position="40"/>
    </location>
</feature>
<gene>
    <name evidence="13" type="ORF">EHQ58_00755</name>
</gene>
<evidence type="ECO:0000256" key="8">
    <source>
        <dbReference type="ARBA" id="ARBA00022989"/>
    </source>
</evidence>
<dbReference type="Proteomes" id="UP000297693">
    <property type="component" value="Unassembled WGS sequence"/>
</dbReference>
<evidence type="ECO:0000256" key="5">
    <source>
        <dbReference type="ARBA" id="ARBA00022741"/>
    </source>
</evidence>
<dbReference type="GO" id="GO:0005524">
    <property type="term" value="F:ATP binding"/>
    <property type="evidence" value="ECO:0007669"/>
    <property type="project" value="UniProtKB-KW"/>
</dbReference>
<dbReference type="GO" id="GO:0008556">
    <property type="term" value="F:P-type potassium transmembrane transporter activity"/>
    <property type="evidence" value="ECO:0007669"/>
    <property type="project" value="InterPro"/>
</dbReference>
<keyword evidence="1" id="KW-0813">Transport</keyword>
<dbReference type="Pfam" id="PF02669">
    <property type="entry name" value="KdpC"/>
    <property type="match status" value="1"/>
</dbReference>
<dbReference type="RefSeq" id="WP_135621422.1">
    <property type="nucleotide sequence ID" value="NZ_RQGD01000002.1"/>
</dbReference>
<evidence type="ECO:0000256" key="7">
    <source>
        <dbReference type="ARBA" id="ARBA00022958"/>
    </source>
</evidence>
<keyword evidence="6" id="KW-0067">ATP-binding</keyword>
<evidence type="ECO:0000256" key="10">
    <source>
        <dbReference type="ARBA" id="ARBA00023136"/>
    </source>
</evidence>
<accession>A0A4R9KCT9</accession>
<keyword evidence="10 12" id="KW-0472">Membrane</keyword>
<keyword evidence="8 12" id="KW-1133">Transmembrane helix</keyword>
<dbReference type="GO" id="GO:0016020">
    <property type="term" value="C:membrane"/>
    <property type="evidence" value="ECO:0007669"/>
    <property type="project" value="InterPro"/>
</dbReference>
<feature type="region of interest" description="Disordered" evidence="11">
    <location>
        <begin position="72"/>
        <end position="91"/>
    </location>
</feature>
<evidence type="ECO:0000256" key="4">
    <source>
        <dbReference type="ARBA" id="ARBA00022692"/>
    </source>
</evidence>
<comment type="caution">
    <text evidence="13">The sequence shown here is derived from an EMBL/GenBank/DDBJ whole genome shotgun (WGS) entry which is preliminary data.</text>
</comment>
<name>A0A4R9KCT9_9LEPT</name>
<proteinExistence type="predicted"/>
<evidence type="ECO:0000256" key="1">
    <source>
        <dbReference type="ARBA" id="ARBA00022448"/>
    </source>
</evidence>
<dbReference type="PANTHER" id="PTHR30042:SF2">
    <property type="entry name" value="POTASSIUM-TRANSPORTING ATPASE KDPC SUBUNIT"/>
    <property type="match status" value="1"/>
</dbReference>
<dbReference type="OrthoDB" id="9809491at2"/>
<organism evidence="13 14">
    <name type="scientific">Leptospira ognonensis</name>
    <dbReference type="NCBI Taxonomy" id="2484945"/>
    <lineage>
        <taxon>Bacteria</taxon>
        <taxon>Pseudomonadati</taxon>
        <taxon>Spirochaetota</taxon>
        <taxon>Spirochaetia</taxon>
        <taxon>Leptospirales</taxon>
        <taxon>Leptospiraceae</taxon>
        <taxon>Leptospira</taxon>
    </lineage>
</organism>
<evidence type="ECO:0000256" key="9">
    <source>
        <dbReference type="ARBA" id="ARBA00023065"/>
    </source>
</evidence>
<sequence>MNQKNNVGDVVIGIRLLALSLFVLAGIYPILITLYATVFFSEKAKGNMFGETAYGMASKNISQDFSSKGWFQSRPSSSNYNTLPSGASNLSRTSRTLHDQVIKREISLQAQGIDPKKCPELLYTSGSGIDPHITPICALEQANRIVTKFGISKEALATLITQNTESSLLGILGRDRVNVVSLNLDLRKLLNVK</sequence>
<dbReference type="AlphaFoldDB" id="A0A4R9KCT9"/>
<dbReference type="EMBL" id="RQGD01000002">
    <property type="protein sequence ID" value="TGL63926.1"/>
    <property type="molecule type" value="Genomic_DNA"/>
</dbReference>
<dbReference type="PIRSF" id="PIRSF001296">
    <property type="entry name" value="K_ATPase_KdpC"/>
    <property type="match status" value="1"/>
</dbReference>
<keyword evidence="4 12" id="KW-0812">Transmembrane</keyword>
<keyword evidence="7" id="KW-0630">Potassium</keyword>
<keyword evidence="14" id="KW-1185">Reference proteome</keyword>
<keyword evidence="9" id="KW-0406">Ion transport</keyword>
<reference evidence="13" key="1">
    <citation type="journal article" date="2019" name="PLoS Negl. Trop. Dis.">
        <title>Revisiting the worldwide diversity of Leptospira species in the environment.</title>
        <authorList>
            <person name="Vincent A.T."/>
            <person name="Schiettekatte O."/>
            <person name="Bourhy P."/>
            <person name="Veyrier F.J."/>
            <person name="Picardeau M."/>
        </authorList>
    </citation>
    <scope>NUCLEOTIDE SEQUENCE [LARGE SCALE GENOMIC DNA]</scope>
    <source>
        <strain evidence="13">201702476</strain>
    </source>
</reference>